<keyword evidence="1" id="KW-0812">Transmembrane</keyword>
<dbReference type="InParanoid" id="J9D6E7"/>
<dbReference type="HOGENOM" id="CLU_604152_0_0_1"/>
<dbReference type="EMBL" id="AFBI03000046">
    <property type="protein sequence ID" value="EJW03079.1"/>
    <property type="molecule type" value="Genomic_DNA"/>
</dbReference>
<proteinExistence type="predicted"/>
<feature type="transmembrane region" description="Helical" evidence="1">
    <location>
        <begin position="20"/>
        <end position="41"/>
    </location>
</feature>
<name>J9D6E7_EDHAE</name>
<reference evidence="2 3" key="1">
    <citation type="submission" date="2011-08" db="EMBL/GenBank/DDBJ databases">
        <authorList>
            <person name="Liu Z.J."/>
            <person name="Shi F.L."/>
            <person name="Lu J.Q."/>
            <person name="Li M."/>
            <person name="Wang Z.L."/>
        </authorList>
    </citation>
    <scope>NUCLEOTIDE SEQUENCE [LARGE SCALE GENOMIC DNA]</scope>
    <source>
        <strain evidence="2 3">USNM 41457</strain>
    </source>
</reference>
<organism evidence="2 3">
    <name type="scientific">Edhazardia aedis (strain USNM 41457)</name>
    <name type="common">Microsporidian parasite</name>
    <dbReference type="NCBI Taxonomy" id="1003232"/>
    <lineage>
        <taxon>Eukaryota</taxon>
        <taxon>Fungi</taxon>
        <taxon>Fungi incertae sedis</taxon>
        <taxon>Microsporidia</taxon>
        <taxon>Edhazardia</taxon>
    </lineage>
</organism>
<gene>
    <name evidence="2" type="ORF">EDEG_02558</name>
</gene>
<dbReference type="AlphaFoldDB" id="J9D6E7"/>
<accession>J9D6E7</accession>
<dbReference type="VEuPathDB" id="MicrosporidiaDB:EDEG_02558"/>
<evidence type="ECO:0000256" key="1">
    <source>
        <dbReference type="SAM" id="Phobius"/>
    </source>
</evidence>
<reference evidence="3" key="2">
    <citation type="submission" date="2015-07" db="EMBL/GenBank/DDBJ databases">
        <title>Contrasting host-pathogen interactions and genome evolution in two generalist and specialist microsporidian pathogens of mosquitoes.</title>
        <authorList>
            <consortium name="The Broad Institute Genomics Platform"/>
            <consortium name="The Broad Institute Genome Sequencing Center for Infectious Disease"/>
            <person name="Cuomo C.A."/>
            <person name="Sanscrainte N.D."/>
            <person name="Goldberg J.M."/>
            <person name="Heiman D."/>
            <person name="Young S."/>
            <person name="Zeng Q."/>
            <person name="Becnel J.J."/>
            <person name="Birren B.W."/>
        </authorList>
    </citation>
    <scope>NUCLEOTIDE SEQUENCE [LARGE SCALE GENOMIC DNA]</scope>
    <source>
        <strain evidence="3">USNM 41457</strain>
    </source>
</reference>
<comment type="caution">
    <text evidence="2">The sequence shown here is derived from an EMBL/GenBank/DDBJ whole genome shotgun (WGS) entry which is preliminary data.</text>
</comment>
<sequence>MYNIQKTIDKYNKYSMDLKLLVLIVGAPFFLLLIIITTIYVHSISTTIENTHRDPTEIEKRINDIKNMKNSEFIDCSSFQSDNSQKIQQFLKTEVKDHLNNIFNIYGKVEFFEYSKSDEISYVNSGTMCKPIELYCQDEFENINMTSSEKLQEYDLEIFPYDVVCDSFDCLISVINPPIPFQILQSCFSDNNKYYAIYDMDKRMKMLNRGVYGLDTNLIKVKFLGENYKNGVIDSLYSLANDFLVQKNEKNKTNFNFFTSQSKAKKKKIKTYKSSGDSDMDLVKLGEENKMSILSSVPKFLWDQKELDEIYYELYIYYFNVCTLTSSNLKKNDYFRESKYLCCNTTSNALAHQQLNLKNDELIHANPKFFDHCNTAISVNRAKKCMDSFLKSDGKQNYTLNEINKAINFDVMVLEKREINRTAEFHDSSFQTNLQDKYGKFFLCENNVDEKDY</sequence>
<dbReference type="Proteomes" id="UP000003163">
    <property type="component" value="Unassembled WGS sequence"/>
</dbReference>
<keyword evidence="1" id="KW-0472">Membrane</keyword>
<evidence type="ECO:0000313" key="3">
    <source>
        <dbReference type="Proteomes" id="UP000003163"/>
    </source>
</evidence>
<keyword evidence="3" id="KW-1185">Reference proteome</keyword>
<protein>
    <submittedName>
        <fullName evidence="2">Uncharacterized protein</fullName>
    </submittedName>
</protein>
<keyword evidence="1" id="KW-1133">Transmembrane helix</keyword>
<evidence type="ECO:0000313" key="2">
    <source>
        <dbReference type="EMBL" id="EJW03079.1"/>
    </source>
</evidence>